<keyword evidence="1" id="KW-0812">Transmembrane</keyword>
<evidence type="ECO:0000259" key="2">
    <source>
        <dbReference type="Pfam" id="PF13966"/>
    </source>
</evidence>
<evidence type="ECO:0000313" key="4">
    <source>
        <dbReference type="Proteomes" id="UP001159405"/>
    </source>
</evidence>
<dbReference type="Pfam" id="PF13966">
    <property type="entry name" value="zf-RVT"/>
    <property type="match status" value="1"/>
</dbReference>
<comment type="caution">
    <text evidence="3">The sequence shown here is derived from an EMBL/GenBank/DDBJ whole genome shotgun (WGS) entry which is preliminary data.</text>
</comment>
<reference evidence="3 4" key="1">
    <citation type="submission" date="2022-05" db="EMBL/GenBank/DDBJ databases">
        <authorList>
            <consortium name="Genoscope - CEA"/>
            <person name="William W."/>
        </authorList>
    </citation>
    <scope>NUCLEOTIDE SEQUENCE [LARGE SCALE GENOMIC DNA]</scope>
</reference>
<sequence length="523" mass="58995">MPDWVILNLVRLAFHFFWGGKRELVRRAVIVQPPDQGGFSVVDVQRKVSSLLVQWVRRFLSSYANWSHFLTFWFFSVFNCSVLDVFSRPFAYSPLALPPFYQSLLLSWRSVNGSFSVPRSCLVMGSQSSEHAMSAVSMSAKSCYSYLLSISLSPPHCVAKFRPTFGDLYWPTTWKSLFLFPLDRPVTDLNWKIAHGVLYTVDRLISFGYGFDPTCFCSCPVETAPHLFYECPLAQSVLSWLQSLMFKCSPSLPSLSLRHVLFGFSADELVSVPRIFAYLLNVCKFFIWLARNDFRFRDTRPGAIVVIGQVKARVAFYLPLYFKRFRSALCVTTDVFGGVVFLILAYLVVLLQVYGRRPCFFGFFLLWLGPFLGRPSPFSPRPSGLNPVGFPSLAFLVFAFSAMALRAFRRTVSLDVSQLAVTNDRKKVCELIVNHFANHKIHAVQFVGTAAKVTFAVEASKQEVINHQAINISGVQCAVRGGGPRAQNVLIYNYPVEGSEESIRRVLGLMGLLRESLFVIGPI</sequence>
<evidence type="ECO:0000256" key="1">
    <source>
        <dbReference type="SAM" id="Phobius"/>
    </source>
</evidence>
<proteinExistence type="predicted"/>
<feature type="domain" description="Reverse transcriptase zinc-binding" evidence="2">
    <location>
        <begin position="189"/>
        <end position="236"/>
    </location>
</feature>
<protein>
    <recommendedName>
        <fullName evidence="2">Reverse transcriptase zinc-binding domain-containing protein</fullName>
    </recommendedName>
</protein>
<gene>
    <name evidence="3" type="ORF">PLOB_00039133</name>
</gene>
<name>A0ABN8SBV2_9CNID</name>
<accession>A0ABN8SBV2</accession>
<keyword evidence="1" id="KW-1133">Transmembrane helix</keyword>
<organism evidence="3 4">
    <name type="scientific">Porites lobata</name>
    <dbReference type="NCBI Taxonomy" id="104759"/>
    <lineage>
        <taxon>Eukaryota</taxon>
        <taxon>Metazoa</taxon>
        <taxon>Cnidaria</taxon>
        <taxon>Anthozoa</taxon>
        <taxon>Hexacorallia</taxon>
        <taxon>Scleractinia</taxon>
        <taxon>Fungiina</taxon>
        <taxon>Poritidae</taxon>
        <taxon>Porites</taxon>
    </lineage>
</organism>
<keyword evidence="4" id="KW-1185">Reference proteome</keyword>
<feature type="transmembrane region" description="Helical" evidence="1">
    <location>
        <begin position="328"/>
        <end position="351"/>
    </location>
</feature>
<feature type="transmembrane region" description="Helical" evidence="1">
    <location>
        <begin position="358"/>
        <end position="376"/>
    </location>
</feature>
<dbReference type="Proteomes" id="UP001159405">
    <property type="component" value="Unassembled WGS sequence"/>
</dbReference>
<keyword evidence="1" id="KW-0472">Membrane</keyword>
<dbReference type="InterPro" id="IPR026960">
    <property type="entry name" value="RVT-Znf"/>
</dbReference>
<feature type="transmembrane region" description="Helical" evidence="1">
    <location>
        <begin position="388"/>
        <end position="408"/>
    </location>
</feature>
<dbReference type="EMBL" id="CALNXK010000596">
    <property type="protein sequence ID" value="CAH3188171.1"/>
    <property type="molecule type" value="Genomic_DNA"/>
</dbReference>
<evidence type="ECO:0000313" key="3">
    <source>
        <dbReference type="EMBL" id="CAH3188171.1"/>
    </source>
</evidence>